<organism evidence="3 4">
    <name type="scientific">Advenella alkanexedens</name>
    <dbReference type="NCBI Taxonomy" id="1481665"/>
    <lineage>
        <taxon>Bacteria</taxon>
        <taxon>Pseudomonadati</taxon>
        <taxon>Pseudomonadota</taxon>
        <taxon>Betaproteobacteria</taxon>
        <taxon>Burkholderiales</taxon>
        <taxon>Alcaligenaceae</taxon>
    </lineage>
</organism>
<reference evidence="3 4" key="1">
    <citation type="submission" date="2021-06" db="EMBL/GenBank/DDBJ databases">
        <authorList>
            <person name="Lu T."/>
            <person name="Wang Q."/>
            <person name="Han X."/>
        </authorList>
    </citation>
    <scope>NUCLEOTIDE SEQUENCE [LARGE SCALE GENOMIC DNA]</scope>
    <source>
        <strain evidence="3 4">LAM0050</strain>
    </source>
</reference>
<gene>
    <name evidence="3" type="ORF">KU392_05040</name>
</gene>
<evidence type="ECO:0000313" key="4">
    <source>
        <dbReference type="Proteomes" id="UP000722165"/>
    </source>
</evidence>
<feature type="domain" description="Putative Flp pilus-assembly TadG-like N-terminal" evidence="2">
    <location>
        <begin position="11"/>
        <end position="56"/>
    </location>
</feature>
<dbReference type="RefSeq" id="WP_217734757.1">
    <property type="nucleotide sequence ID" value="NZ_JAHSPR010000003.1"/>
</dbReference>
<dbReference type="EMBL" id="JAHSPR010000003">
    <property type="protein sequence ID" value="MBV4396626.1"/>
    <property type="molecule type" value="Genomic_DNA"/>
</dbReference>
<keyword evidence="1" id="KW-1133">Transmembrane helix</keyword>
<evidence type="ECO:0000256" key="1">
    <source>
        <dbReference type="SAM" id="Phobius"/>
    </source>
</evidence>
<name>A0ABS6NN68_9BURK</name>
<protein>
    <recommendedName>
        <fullName evidence="2">Putative Flp pilus-assembly TadG-like N-terminal domain-containing protein</fullName>
    </recommendedName>
</protein>
<keyword evidence="1" id="KW-0472">Membrane</keyword>
<evidence type="ECO:0000313" key="3">
    <source>
        <dbReference type="EMBL" id="MBV4396626.1"/>
    </source>
</evidence>
<sequence length="741" mass="78802">MKKSAINRQRGSIILPVAVSILVGLILLGGVQLGYYFYMKRELQNTADVAVLSGVQMLSDSCQQAKNAAKASITQNFNHDTLADDMIEMECGTWRTDLPAPRHFVNTANAEGHYNALRVSIIYNALPFMPFSSKSTIAVEAIAKSNIPVAAFQVGSQLLRFDNSALLGSLLGIVGLDVNNLTLLDSEGLANTKITPAGLLDLLGVDLGIGGLGVLTPDGLADIDNITLLNLLDASINAVTDSTLGAQLNVLRTKLLDLTVGAIKLGDAVIPIGGAAGQPGLFAFLGIGKDDPLGAALDVKLGLGDILKTAIALGANGHALEIPDLSLLGGVKAKLSIVEPPVIAIGPVGTTGHSAQIRLWLDIDTDNLLGGLLKPLVSGLLGTRVHLPVAIDVVSGTGTLEKLECSRTPKTMDISVSSRVLNVCVGGMDVASIMSDKRTCEVGLQETELVRLLHLPVLSGKLHIEPLEYTELVEKLEVSQTVSTRPNPLQLGETVDNLVTGLLNLLSGLLRPPVSMDGWEGNYQTNPELIPDLLESYLEASKVNGFYNVDKVTDLVLSGSKNSGDEGYMPPLLVNDFTFDRAIPDTCLVKACPSSTWKRGTFSDAFYAYTSIPYGLLELVGIPWMGNNFQNCAGLLSSLLGWNTCVKHNLTELFKQHQNKISTVNPDSTEIQSIFDKRAKEVTCNGALCVLLKPVLNLLKPILNGVGLLLTALLDDVLGLELGRTDVTALAIDCDPAQLVY</sequence>
<dbReference type="InterPro" id="IPR028087">
    <property type="entry name" value="Tad_N"/>
</dbReference>
<keyword evidence="4" id="KW-1185">Reference proteome</keyword>
<feature type="transmembrane region" description="Helical" evidence="1">
    <location>
        <begin position="12"/>
        <end position="38"/>
    </location>
</feature>
<dbReference type="Proteomes" id="UP000722165">
    <property type="component" value="Unassembled WGS sequence"/>
</dbReference>
<dbReference type="Pfam" id="PF13400">
    <property type="entry name" value="Tad"/>
    <property type="match status" value="1"/>
</dbReference>
<keyword evidence="1" id="KW-0812">Transmembrane</keyword>
<proteinExistence type="predicted"/>
<evidence type="ECO:0000259" key="2">
    <source>
        <dbReference type="Pfam" id="PF13400"/>
    </source>
</evidence>
<comment type="caution">
    <text evidence="3">The sequence shown here is derived from an EMBL/GenBank/DDBJ whole genome shotgun (WGS) entry which is preliminary data.</text>
</comment>
<accession>A0ABS6NN68</accession>